<evidence type="ECO:0000259" key="5">
    <source>
        <dbReference type="PROSITE" id="PS50977"/>
    </source>
</evidence>
<dbReference type="PROSITE" id="PS01081">
    <property type="entry name" value="HTH_TETR_1"/>
    <property type="match status" value="1"/>
</dbReference>
<comment type="caution">
    <text evidence="6">The sequence shown here is derived from an EMBL/GenBank/DDBJ whole genome shotgun (WGS) entry which is preliminary data.</text>
</comment>
<dbReference type="Pfam" id="PF00440">
    <property type="entry name" value="TetR_N"/>
    <property type="match status" value="1"/>
</dbReference>
<dbReference type="InterPro" id="IPR009057">
    <property type="entry name" value="Homeodomain-like_sf"/>
</dbReference>
<dbReference type="SUPFAM" id="SSF46689">
    <property type="entry name" value="Homeodomain-like"/>
    <property type="match status" value="1"/>
</dbReference>
<dbReference type="InterPro" id="IPR023772">
    <property type="entry name" value="DNA-bd_HTH_TetR-type_CS"/>
</dbReference>
<keyword evidence="7" id="KW-1185">Reference proteome</keyword>
<dbReference type="PANTHER" id="PTHR30055:SF234">
    <property type="entry name" value="HTH-TYPE TRANSCRIPTIONAL REGULATOR BETI"/>
    <property type="match status" value="1"/>
</dbReference>
<evidence type="ECO:0000256" key="1">
    <source>
        <dbReference type="ARBA" id="ARBA00023015"/>
    </source>
</evidence>
<dbReference type="PROSITE" id="PS50977">
    <property type="entry name" value="HTH_TETR_2"/>
    <property type="match status" value="1"/>
</dbReference>
<reference evidence="6 7" key="1">
    <citation type="journal article" date="2019" name="Emerg. Microbes Infect.">
        <title>Comprehensive subspecies identification of 175 nontuberculous mycobacteria species based on 7547 genomic profiles.</title>
        <authorList>
            <person name="Matsumoto Y."/>
            <person name="Kinjo T."/>
            <person name="Motooka D."/>
            <person name="Nabeya D."/>
            <person name="Jung N."/>
            <person name="Uechi K."/>
            <person name="Horii T."/>
            <person name="Iida T."/>
            <person name="Fujita J."/>
            <person name="Nakamura S."/>
        </authorList>
    </citation>
    <scope>NUCLEOTIDE SEQUENCE [LARGE SCALE GENOMIC DNA]</scope>
    <source>
        <strain evidence="6 7">JCM 13573</strain>
    </source>
</reference>
<dbReference type="PRINTS" id="PR00455">
    <property type="entry name" value="HTHTETR"/>
</dbReference>
<feature type="DNA-binding region" description="H-T-H motif" evidence="4">
    <location>
        <begin position="59"/>
        <end position="78"/>
    </location>
</feature>
<gene>
    <name evidence="6" type="ORF">MKUB_22880</name>
</gene>
<protein>
    <submittedName>
        <fullName evidence="6">Transcriptional regulator, TetR family protein</fullName>
    </submittedName>
</protein>
<accession>A0ABQ1BM39</accession>
<dbReference type="PANTHER" id="PTHR30055">
    <property type="entry name" value="HTH-TYPE TRANSCRIPTIONAL REGULATOR RUTR"/>
    <property type="match status" value="1"/>
</dbReference>
<keyword evidence="3" id="KW-0804">Transcription</keyword>
<evidence type="ECO:0000313" key="7">
    <source>
        <dbReference type="Proteomes" id="UP000465306"/>
    </source>
</evidence>
<evidence type="ECO:0000256" key="2">
    <source>
        <dbReference type="ARBA" id="ARBA00023125"/>
    </source>
</evidence>
<evidence type="ECO:0000256" key="3">
    <source>
        <dbReference type="ARBA" id="ARBA00023163"/>
    </source>
</evidence>
<sequence length="228" mass="25892">MTASVPDDYSLLLRRRAIAPTDRFRERKQPKQVRAAETRQRILASAAQVFAEYGYAAGTTNRIAERARVSIGSLYQYFPNKDAVLRALMDAHVEAGAQLLGERLSIGLPERLDDLLRMFVRATIDNHRDNPRLHRVLFEEAPRAPQFLDRLHQLELFSVDMAARLLQQHPDVRPTSRLHAQVVVATIESLVHRLVTSDDPSDFDEVEDEIVVLLSGYLSRTTSPLIED</sequence>
<keyword evidence="2 4" id="KW-0238">DNA-binding</keyword>
<keyword evidence="1" id="KW-0805">Transcription regulation</keyword>
<dbReference type="RefSeq" id="WP_260865603.1">
    <property type="nucleotide sequence ID" value="NZ_CP045075.1"/>
</dbReference>
<name>A0ABQ1BM39_9MYCO</name>
<dbReference type="Pfam" id="PF17918">
    <property type="entry name" value="TetR_C_15"/>
    <property type="match status" value="1"/>
</dbReference>
<dbReference type="InterPro" id="IPR001647">
    <property type="entry name" value="HTH_TetR"/>
</dbReference>
<dbReference type="InterPro" id="IPR036271">
    <property type="entry name" value="Tet_transcr_reg_TetR-rel_C_sf"/>
</dbReference>
<dbReference type="InterPro" id="IPR041669">
    <property type="entry name" value="TetR_C_15"/>
</dbReference>
<dbReference type="Proteomes" id="UP000465306">
    <property type="component" value="Unassembled WGS sequence"/>
</dbReference>
<organism evidence="6 7">
    <name type="scientific">Mycobacterium kubicae</name>
    <dbReference type="NCBI Taxonomy" id="120959"/>
    <lineage>
        <taxon>Bacteria</taxon>
        <taxon>Bacillati</taxon>
        <taxon>Actinomycetota</taxon>
        <taxon>Actinomycetes</taxon>
        <taxon>Mycobacteriales</taxon>
        <taxon>Mycobacteriaceae</taxon>
        <taxon>Mycobacterium</taxon>
        <taxon>Mycobacterium simiae complex</taxon>
    </lineage>
</organism>
<dbReference type="InterPro" id="IPR050109">
    <property type="entry name" value="HTH-type_TetR-like_transc_reg"/>
</dbReference>
<dbReference type="EMBL" id="BLKU01000003">
    <property type="protein sequence ID" value="GFG64798.1"/>
    <property type="molecule type" value="Genomic_DNA"/>
</dbReference>
<proteinExistence type="predicted"/>
<feature type="domain" description="HTH tetR-type" evidence="5">
    <location>
        <begin position="36"/>
        <end position="96"/>
    </location>
</feature>
<dbReference type="Gene3D" id="1.10.357.10">
    <property type="entry name" value="Tetracycline Repressor, domain 2"/>
    <property type="match status" value="1"/>
</dbReference>
<evidence type="ECO:0000313" key="6">
    <source>
        <dbReference type="EMBL" id="GFG64798.1"/>
    </source>
</evidence>
<evidence type="ECO:0000256" key="4">
    <source>
        <dbReference type="PROSITE-ProRule" id="PRU00335"/>
    </source>
</evidence>
<dbReference type="SUPFAM" id="SSF48498">
    <property type="entry name" value="Tetracyclin repressor-like, C-terminal domain"/>
    <property type="match status" value="1"/>
</dbReference>